<evidence type="ECO:0000256" key="7">
    <source>
        <dbReference type="RuleBase" id="RU363032"/>
    </source>
</evidence>
<gene>
    <name evidence="9" type="ORF">JL106_09350</name>
</gene>
<evidence type="ECO:0000313" key="9">
    <source>
        <dbReference type="EMBL" id="MBM9467480.1"/>
    </source>
</evidence>
<evidence type="ECO:0000256" key="1">
    <source>
        <dbReference type="ARBA" id="ARBA00004651"/>
    </source>
</evidence>
<accession>A0A938YGP4</accession>
<sequence>MLTMLFRRAVYAVPLLLAVPIVLFFLLRAAPGSPVDSIIGEFPVPDEYRQQLEALYGLDRPLGEQLWTYFLRAITFDFGYSYANGSDVADLVWSRLGGTLILVVPALLISSALGLLFGLMAGFSRSRRTDDVISTSVLISLALPSFWVAQMLVIMFSIQLGWFPNSGMQSMRGADAGSVSDVLWHLVLPLAALVIIEFGAVARVTRASTLEVIGLDYVTTAQMKGLTQRQIGIRHVLRNASLPAITVIGGRFGRAIAGSILIETVFNWPGMGSLLYRSIGQRENQVLLAIVMVIAISVVAANLITDLVYSVADPRIRNA</sequence>
<feature type="transmembrane region" description="Helical" evidence="7">
    <location>
        <begin position="100"/>
        <end position="123"/>
    </location>
</feature>
<comment type="similarity">
    <text evidence="7">Belongs to the binding-protein-dependent transport system permease family.</text>
</comment>
<dbReference type="Gene3D" id="1.10.3720.10">
    <property type="entry name" value="MetI-like"/>
    <property type="match status" value="1"/>
</dbReference>
<protein>
    <submittedName>
        <fullName evidence="9">ABC transporter permease</fullName>
    </submittedName>
</protein>
<dbReference type="AlphaFoldDB" id="A0A938YGP4"/>
<name>A0A938YGP4_9ACTN</name>
<keyword evidence="3" id="KW-1003">Cell membrane</keyword>
<evidence type="ECO:0000256" key="2">
    <source>
        <dbReference type="ARBA" id="ARBA00022448"/>
    </source>
</evidence>
<keyword evidence="5 7" id="KW-1133">Transmembrane helix</keyword>
<feature type="transmembrane region" description="Helical" evidence="7">
    <location>
        <begin position="286"/>
        <end position="305"/>
    </location>
</feature>
<keyword evidence="2 7" id="KW-0813">Transport</keyword>
<keyword evidence="10" id="KW-1185">Reference proteome</keyword>
<dbReference type="RefSeq" id="WP_205260410.1">
    <property type="nucleotide sequence ID" value="NZ_JAERWK010000010.1"/>
</dbReference>
<dbReference type="GO" id="GO:0005886">
    <property type="term" value="C:plasma membrane"/>
    <property type="evidence" value="ECO:0007669"/>
    <property type="project" value="UniProtKB-SubCell"/>
</dbReference>
<evidence type="ECO:0000259" key="8">
    <source>
        <dbReference type="PROSITE" id="PS50928"/>
    </source>
</evidence>
<keyword evidence="4 7" id="KW-0812">Transmembrane</keyword>
<dbReference type="Proteomes" id="UP000663792">
    <property type="component" value="Unassembled WGS sequence"/>
</dbReference>
<comment type="subcellular location">
    <subcellularLocation>
        <location evidence="1 7">Cell membrane</location>
        <topology evidence="1 7">Multi-pass membrane protein</topology>
    </subcellularLocation>
</comment>
<evidence type="ECO:0000256" key="5">
    <source>
        <dbReference type="ARBA" id="ARBA00022989"/>
    </source>
</evidence>
<proteinExistence type="inferred from homology"/>
<comment type="caution">
    <text evidence="9">The sequence shown here is derived from an EMBL/GenBank/DDBJ whole genome shotgun (WGS) entry which is preliminary data.</text>
</comment>
<evidence type="ECO:0000256" key="4">
    <source>
        <dbReference type="ARBA" id="ARBA00022692"/>
    </source>
</evidence>
<dbReference type="InterPro" id="IPR045621">
    <property type="entry name" value="BPD_transp_1_N"/>
</dbReference>
<keyword evidence="6 7" id="KW-0472">Membrane</keyword>
<dbReference type="CDD" id="cd06261">
    <property type="entry name" value="TM_PBP2"/>
    <property type="match status" value="1"/>
</dbReference>
<dbReference type="PROSITE" id="PS50928">
    <property type="entry name" value="ABC_TM1"/>
    <property type="match status" value="1"/>
</dbReference>
<dbReference type="PANTHER" id="PTHR43163:SF9">
    <property type="entry name" value="ABC TRANSPORTER PERMEASE PROTEIN"/>
    <property type="match status" value="1"/>
</dbReference>
<dbReference type="InterPro" id="IPR035906">
    <property type="entry name" value="MetI-like_sf"/>
</dbReference>
<organism evidence="9 10">
    <name type="scientific">Nakamurella leprariae</name>
    <dbReference type="NCBI Taxonomy" id="2803911"/>
    <lineage>
        <taxon>Bacteria</taxon>
        <taxon>Bacillati</taxon>
        <taxon>Actinomycetota</taxon>
        <taxon>Actinomycetes</taxon>
        <taxon>Nakamurellales</taxon>
        <taxon>Nakamurellaceae</taxon>
        <taxon>Nakamurella</taxon>
    </lineage>
</organism>
<dbReference type="SUPFAM" id="SSF161098">
    <property type="entry name" value="MetI-like"/>
    <property type="match status" value="1"/>
</dbReference>
<feature type="transmembrane region" description="Helical" evidence="7">
    <location>
        <begin position="182"/>
        <end position="202"/>
    </location>
</feature>
<evidence type="ECO:0000256" key="6">
    <source>
        <dbReference type="ARBA" id="ARBA00023136"/>
    </source>
</evidence>
<evidence type="ECO:0000313" key="10">
    <source>
        <dbReference type="Proteomes" id="UP000663792"/>
    </source>
</evidence>
<dbReference type="GO" id="GO:0055085">
    <property type="term" value="P:transmembrane transport"/>
    <property type="evidence" value="ECO:0007669"/>
    <property type="project" value="InterPro"/>
</dbReference>
<dbReference type="PANTHER" id="PTHR43163">
    <property type="entry name" value="DIPEPTIDE TRANSPORT SYSTEM PERMEASE PROTEIN DPPB-RELATED"/>
    <property type="match status" value="1"/>
</dbReference>
<dbReference type="Pfam" id="PF00528">
    <property type="entry name" value="BPD_transp_1"/>
    <property type="match status" value="1"/>
</dbReference>
<reference evidence="9" key="1">
    <citation type="submission" date="2021-01" db="EMBL/GenBank/DDBJ databases">
        <title>YIM 132084 draft genome.</title>
        <authorList>
            <person name="An D."/>
        </authorList>
    </citation>
    <scope>NUCLEOTIDE SEQUENCE</scope>
    <source>
        <strain evidence="9">YIM 132084</strain>
    </source>
</reference>
<dbReference type="Pfam" id="PF19300">
    <property type="entry name" value="BPD_transp_1_N"/>
    <property type="match status" value="1"/>
</dbReference>
<dbReference type="EMBL" id="JAERWK010000010">
    <property type="protein sequence ID" value="MBM9467480.1"/>
    <property type="molecule type" value="Genomic_DNA"/>
</dbReference>
<dbReference type="InterPro" id="IPR000515">
    <property type="entry name" value="MetI-like"/>
</dbReference>
<feature type="transmembrane region" description="Helical" evidence="7">
    <location>
        <begin position="135"/>
        <end position="162"/>
    </location>
</feature>
<evidence type="ECO:0000256" key="3">
    <source>
        <dbReference type="ARBA" id="ARBA00022475"/>
    </source>
</evidence>
<feature type="domain" description="ABC transmembrane type-1" evidence="8">
    <location>
        <begin position="96"/>
        <end position="305"/>
    </location>
</feature>